<evidence type="ECO:0000313" key="2">
    <source>
        <dbReference type="Proteomes" id="UP000249260"/>
    </source>
</evidence>
<gene>
    <name evidence="1" type="ORF">DL346_20060</name>
</gene>
<evidence type="ECO:0008006" key="3">
    <source>
        <dbReference type="Google" id="ProtNLM"/>
    </source>
</evidence>
<name>A0A328TV19_9BACL</name>
<sequence length="228" mass="26404">MFIDSNKLKRQYAAKGRFYQIGYQNGKNALCRSCLDIFSRNLDIDNQSPDAFIIMQNPGDSVSLEAIDNSFDGPIYRRTHPRLDQLIRQTPITMAKPDKTQYQVMRLMHHYGWNYARVLNLGDLRDTVSDSFIKKFLIINDRYLSIFSGVRNTELFNLIHTIDSKPTVVAWGVDRRLKSLAIQALGALPDHICGLSGDHEHLFYHPLPRKNEGPRKWLERFISEITYS</sequence>
<dbReference type="AlphaFoldDB" id="A0A328TV19"/>
<reference evidence="1 2" key="1">
    <citation type="submission" date="2018-06" db="EMBL/GenBank/DDBJ databases">
        <title>Paenibacillus montanisoli sp. nov., isolated from mountain area soil.</title>
        <authorList>
            <person name="Wu M."/>
        </authorList>
    </citation>
    <scope>NUCLEOTIDE SEQUENCE [LARGE SCALE GENOMIC DNA]</scope>
    <source>
        <strain evidence="1 2">RA17</strain>
    </source>
</reference>
<evidence type="ECO:0000313" key="1">
    <source>
        <dbReference type="EMBL" id="RAP74378.1"/>
    </source>
</evidence>
<keyword evidence="2" id="KW-1185">Reference proteome</keyword>
<proteinExistence type="predicted"/>
<accession>A0A328TV19</accession>
<comment type="caution">
    <text evidence="1">The sequence shown here is derived from an EMBL/GenBank/DDBJ whole genome shotgun (WGS) entry which is preliminary data.</text>
</comment>
<dbReference type="EMBL" id="QLUW01000004">
    <property type="protein sequence ID" value="RAP74378.1"/>
    <property type="molecule type" value="Genomic_DNA"/>
</dbReference>
<protein>
    <recommendedName>
        <fullName evidence="3">DUF1643 domain-containing protein</fullName>
    </recommendedName>
</protein>
<dbReference type="OrthoDB" id="8478178at2"/>
<organism evidence="1 2">
    <name type="scientific">Paenibacillus montanisoli</name>
    <dbReference type="NCBI Taxonomy" id="2081970"/>
    <lineage>
        <taxon>Bacteria</taxon>
        <taxon>Bacillati</taxon>
        <taxon>Bacillota</taxon>
        <taxon>Bacilli</taxon>
        <taxon>Bacillales</taxon>
        <taxon>Paenibacillaceae</taxon>
        <taxon>Paenibacillus</taxon>
    </lineage>
</organism>
<dbReference type="Proteomes" id="UP000249260">
    <property type="component" value="Unassembled WGS sequence"/>
</dbReference>
<dbReference type="RefSeq" id="WP_112884167.1">
    <property type="nucleotide sequence ID" value="NZ_QLUW01000004.1"/>
</dbReference>